<keyword evidence="11" id="KW-1185">Reference proteome</keyword>
<feature type="domain" description="ABC transmembrane type-1" evidence="9">
    <location>
        <begin position="242"/>
        <end position="399"/>
    </location>
</feature>
<evidence type="ECO:0000313" key="10">
    <source>
        <dbReference type="EMBL" id="KAK7823091.1"/>
    </source>
</evidence>
<evidence type="ECO:0000256" key="5">
    <source>
        <dbReference type="ARBA" id="ARBA00022840"/>
    </source>
</evidence>
<dbReference type="InterPro" id="IPR011527">
    <property type="entry name" value="ABC1_TM_dom"/>
</dbReference>
<comment type="subcellular location">
    <subcellularLocation>
        <location evidence="1">Membrane</location>
        <topology evidence="1">Multi-pass membrane protein</topology>
    </subcellularLocation>
</comment>
<keyword evidence="5" id="KW-0067">ATP-binding</keyword>
<evidence type="ECO:0000313" key="11">
    <source>
        <dbReference type="Proteomes" id="UP000237347"/>
    </source>
</evidence>
<evidence type="ECO:0000256" key="2">
    <source>
        <dbReference type="ARBA" id="ARBA00022448"/>
    </source>
</evidence>
<dbReference type="Proteomes" id="UP000237347">
    <property type="component" value="Unassembled WGS sequence"/>
</dbReference>
<keyword evidence="4" id="KW-0547">Nucleotide-binding</keyword>
<evidence type="ECO:0000256" key="3">
    <source>
        <dbReference type="ARBA" id="ARBA00022692"/>
    </source>
</evidence>
<dbReference type="Pfam" id="PF00664">
    <property type="entry name" value="ABC_membrane"/>
    <property type="match status" value="1"/>
</dbReference>
<dbReference type="Gene3D" id="1.20.1560.10">
    <property type="entry name" value="ABC transporter type 1, transmembrane domain"/>
    <property type="match status" value="1"/>
</dbReference>
<dbReference type="PANTHER" id="PTHR24223">
    <property type="entry name" value="ATP-BINDING CASSETTE SUB-FAMILY C"/>
    <property type="match status" value="1"/>
</dbReference>
<dbReference type="GO" id="GO:0140359">
    <property type="term" value="F:ABC-type transporter activity"/>
    <property type="evidence" value="ECO:0007669"/>
    <property type="project" value="InterPro"/>
</dbReference>
<comment type="caution">
    <text evidence="10">The sequence shown here is derived from an EMBL/GenBank/DDBJ whole genome shotgun (WGS) entry which is preliminary data.</text>
</comment>
<dbReference type="CDD" id="cd18579">
    <property type="entry name" value="ABC_6TM_ABCC_D1"/>
    <property type="match status" value="1"/>
</dbReference>
<keyword evidence="3 8" id="KW-0812">Transmembrane</keyword>
<keyword evidence="7 8" id="KW-0472">Membrane</keyword>
<name>A0AAW0J9T1_QUESU</name>
<reference evidence="10 11" key="1">
    <citation type="journal article" date="2018" name="Sci. Data">
        <title>The draft genome sequence of cork oak.</title>
        <authorList>
            <person name="Ramos A.M."/>
            <person name="Usie A."/>
            <person name="Barbosa P."/>
            <person name="Barros P.M."/>
            <person name="Capote T."/>
            <person name="Chaves I."/>
            <person name="Simoes F."/>
            <person name="Abreu I."/>
            <person name="Carrasquinho I."/>
            <person name="Faro C."/>
            <person name="Guimaraes J.B."/>
            <person name="Mendonca D."/>
            <person name="Nobrega F."/>
            <person name="Rodrigues L."/>
            <person name="Saibo N.J.M."/>
            <person name="Varela M.C."/>
            <person name="Egas C."/>
            <person name="Matos J."/>
            <person name="Miguel C.M."/>
            <person name="Oliveira M.M."/>
            <person name="Ricardo C.P."/>
            <person name="Goncalves S."/>
        </authorList>
    </citation>
    <scope>NUCLEOTIDE SEQUENCE [LARGE SCALE GENOMIC DNA]</scope>
    <source>
        <strain evidence="11">cv. HL8</strain>
    </source>
</reference>
<evidence type="ECO:0000256" key="8">
    <source>
        <dbReference type="SAM" id="Phobius"/>
    </source>
</evidence>
<sequence length="475" mass="53229">WPKLDLPCLWEHASIVVQLGFYAIFLVYLARTKFLDRGIDKYSIRIKFSIGYIASIICSSLLLGTHFLMLMMLLKGSGTQYNSKLELFPQKLCKCYHGQLQLLLFLLSIICIALDSHFGVINHAKLGVCDYADYLGLLASTCLLAFSIQGKTDIIFRVPSGIAEPLLNGKTDEHLEYKRIPTLVQLITFTWLNPLFAVGFKKPLEQEEIPDVDIKDSARFLSHSFDESLKQAIFLFIRKKVAINALFAVISSVASCVGPYLINDFVHFLTEKSTKSLETGCLLVLAFLVANVVETIAQRQWIFGARQLGLCLKAALISRIYKKGLLLSSPSHQNHTIGEIINYMSVDIQRIIDFIWYLNIIWMFPVQISLAIYILHTNLGLGSFAALATTLIVMACNRMKATSKVLQNMKTIKVQAWDSEFLQRLESLRPIELSALSSFIFWGSPAFISVVTFGACMLMGVELTAGRVLSALAPF</sequence>
<feature type="transmembrane region" description="Helical" evidence="8">
    <location>
        <begin position="12"/>
        <end position="30"/>
    </location>
</feature>
<keyword evidence="2" id="KW-0813">Transport</keyword>
<feature type="non-terminal residue" evidence="10">
    <location>
        <position position="1"/>
    </location>
</feature>
<dbReference type="InterPro" id="IPR050173">
    <property type="entry name" value="ABC_transporter_C-like"/>
</dbReference>
<evidence type="ECO:0000256" key="4">
    <source>
        <dbReference type="ARBA" id="ARBA00022741"/>
    </source>
</evidence>
<organism evidence="10 11">
    <name type="scientific">Quercus suber</name>
    <name type="common">Cork oak</name>
    <dbReference type="NCBI Taxonomy" id="58331"/>
    <lineage>
        <taxon>Eukaryota</taxon>
        <taxon>Viridiplantae</taxon>
        <taxon>Streptophyta</taxon>
        <taxon>Embryophyta</taxon>
        <taxon>Tracheophyta</taxon>
        <taxon>Spermatophyta</taxon>
        <taxon>Magnoliopsida</taxon>
        <taxon>eudicotyledons</taxon>
        <taxon>Gunneridae</taxon>
        <taxon>Pentapetalae</taxon>
        <taxon>rosids</taxon>
        <taxon>fabids</taxon>
        <taxon>Fagales</taxon>
        <taxon>Fagaceae</taxon>
        <taxon>Quercus</taxon>
    </lineage>
</organism>
<dbReference type="InterPro" id="IPR044746">
    <property type="entry name" value="ABCC_6TM_D1"/>
</dbReference>
<feature type="transmembrane region" description="Helical" evidence="8">
    <location>
        <begin position="241"/>
        <end position="262"/>
    </location>
</feature>
<proteinExistence type="predicted"/>
<dbReference type="PROSITE" id="PS50929">
    <property type="entry name" value="ABC_TM1F"/>
    <property type="match status" value="1"/>
</dbReference>
<evidence type="ECO:0000256" key="7">
    <source>
        <dbReference type="ARBA" id="ARBA00023136"/>
    </source>
</evidence>
<feature type="transmembrane region" description="Helical" evidence="8">
    <location>
        <begin position="277"/>
        <end position="297"/>
    </location>
</feature>
<feature type="transmembrane region" description="Helical" evidence="8">
    <location>
        <begin position="96"/>
        <end position="114"/>
    </location>
</feature>
<dbReference type="GO" id="GO:0016020">
    <property type="term" value="C:membrane"/>
    <property type="evidence" value="ECO:0007669"/>
    <property type="project" value="UniProtKB-SubCell"/>
</dbReference>
<evidence type="ECO:0000259" key="9">
    <source>
        <dbReference type="PROSITE" id="PS50929"/>
    </source>
</evidence>
<feature type="transmembrane region" description="Helical" evidence="8">
    <location>
        <begin position="50"/>
        <end position="76"/>
    </location>
</feature>
<dbReference type="InterPro" id="IPR036640">
    <property type="entry name" value="ABC1_TM_sf"/>
</dbReference>
<gene>
    <name evidence="10" type="primary">ABCC9_1</name>
    <name evidence="10" type="ORF">CFP56_035928</name>
</gene>
<feature type="transmembrane region" description="Helical" evidence="8">
    <location>
        <begin position="354"/>
        <end position="375"/>
    </location>
</feature>
<keyword evidence="6 8" id="KW-1133">Transmembrane helix</keyword>
<dbReference type="GO" id="GO:0005524">
    <property type="term" value="F:ATP binding"/>
    <property type="evidence" value="ECO:0007669"/>
    <property type="project" value="UniProtKB-KW"/>
</dbReference>
<dbReference type="EMBL" id="PKMF04000646">
    <property type="protein sequence ID" value="KAK7823091.1"/>
    <property type="molecule type" value="Genomic_DNA"/>
</dbReference>
<dbReference type="AlphaFoldDB" id="A0AAW0J9T1"/>
<dbReference type="PANTHER" id="PTHR24223:SF165">
    <property type="entry name" value="ABC TRANSPORTER C FAMILY MEMBER 15-RELATED"/>
    <property type="match status" value="1"/>
</dbReference>
<dbReference type="SUPFAM" id="SSF90123">
    <property type="entry name" value="ABC transporter transmembrane region"/>
    <property type="match status" value="1"/>
</dbReference>
<evidence type="ECO:0000256" key="1">
    <source>
        <dbReference type="ARBA" id="ARBA00004141"/>
    </source>
</evidence>
<accession>A0AAW0J9T1</accession>
<evidence type="ECO:0000256" key="6">
    <source>
        <dbReference type="ARBA" id="ARBA00022989"/>
    </source>
</evidence>
<protein>
    <submittedName>
        <fullName evidence="10">Abc transporter c family member 9</fullName>
    </submittedName>
</protein>
<feature type="transmembrane region" description="Helical" evidence="8">
    <location>
        <begin position="439"/>
        <end position="461"/>
    </location>
</feature>
<feature type="transmembrane region" description="Helical" evidence="8">
    <location>
        <begin position="381"/>
        <end position="399"/>
    </location>
</feature>